<name>A0AAU7Q7Z4_9GAMM</name>
<dbReference type="AlphaFoldDB" id="A0AAU7Q7Z4"/>
<dbReference type="InterPro" id="IPR016181">
    <property type="entry name" value="Acyl_CoA_acyltransferase"/>
</dbReference>
<dbReference type="GO" id="GO:0009372">
    <property type="term" value="P:quorum sensing"/>
    <property type="evidence" value="ECO:0007669"/>
    <property type="project" value="UniProtKB-UniRule"/>
</dbReference>
<dbReference type="PROSITE" id="PS51187">
    <property type="entry name" value="AUTOINDUCER_SYNTH_2"/>
    <property type="match status" value="1"/>
</dbReference>
<evidence type="ECO:0000256" key="4">
    <source>
        <dbReference type="ARBA" id="ARBA00022679"/>
    </source>
</evidence>
<keyword evidence="5 9" id="KW-0949">S-adenosyl-L-methionine</keyword>
<organism evidence="10">
    <name type="scientific">Acerihabitans sp. KWT182</name>
    <dbReference type="NCBI Taxonomy" id="3157919"/>
    <lineage>
        <taxon>Bacteria</taxon>
        <taxon>Pseudomonadati</taxon>
        <taxon>Pseudomonadota</taxon>
        <taxon>Gammaproteobacteria</taxon>
        <taxon>Enterobacterales</taxon>
        <taxon>Pectobacteriaceae</taxon>
        <taxon>Acerihabitans</taxon>
    </lineage>
</organism>
<evidence type="ECO:0000256" key="1">
    <source>
        <dbReference type="ARBA" id="ARBA00012340"/>
    </source>
</evidence>
<dbReference type="GO" id="GO:0061579">
    <property type="term" value="F:N-acyl homoserine lactone synthase activity"/>
    <property type="evidence" value="ECO:0007669"/>
    <property type="project" value="UniProtKB-UniRule"/>
</dbReference>
<evidence type="ECO:0000256" key="6">
    <source>
        <dbReference type="ARBA" id="ARBA00022929"/>
    </source>
</evidence>
<accession>A0AAU7Q7Z4</accession>
<dbReference type="Pfam" id="PF00765">
    <property type="entry name" value="Autoind_synth"/>
    <property type="match status" value="1"/>
</dbReference>
<comment type="similarity">
    <text evidence="8 9">Belongs to the autoinducer synthase family.</text>
</comment>
<dbReference type="InterPro" id="IPR001690">
    <property type="entry name" value="Autoind_synthase"/>
</dbReference>
<dbReference type="SUPFAM" id="SSF55729">
    <property type="entry name" value="Acyl-CoA N-acyltransferases (Nat)"/>
    <property type="match status" value="1"/>
</dbReference>
<comment type="catalytic activity">
    <reaction evidence="7 9">
        <text>a fatty acyl-[ACP] + S-adenosyl-L-methionine = an N-acyl-L-homoserine lactone + S-methyl-5'-thioadenosine + holo-[ACP] + H(+)</text>
        <dbReference type="Rhea" id="RHEA:10096"/>
        <dbReference type="Rhea" id="RHEA-COMP:9685"/>
        <dbReference type="Rhea" id="RHEA-COMP:14125"/>
        <dbReference type="ChEBI" id="CHEBI:15378"/>
        <dbReference type="ChEBI" id="CHEBI:17509"/>
        <dbReference type="ChEBI" id="CHEBI:55474"/>
        <dbReference type="ChEBI" id="CHEBI:59789"/>
        <dbReference type="ChEBI" id="CHEBI:64479"/>
        <dbReference type="ChEBI" id="CHEBI:138651"/>
        <dbReference type="EC" id="2.3.1.184"/>
    </reaction>
</comment>
<evidence type="ECO:0000313" key="10">
    <source>
        <dbReference type="EMBL" id="XBS69277.1"/>
    </source>
</evidence>
<evidence type="ECO:0000256" key="3">
    <source>
        <dbReference type="ARBA" id="ARBA00022654"/>
    </source>
</evidence>
<dbReference type="EC" id="2.3.1.184" evidence="1 9"/>
<evidence type="ECO:0000256" key="9">
    <source>
        <dbReference type="RuleBase" id="RU361135"/>
    </source>
</evidence>
<gene>
    <name evidence="10" type="ORF">ABK905_22930</name>
</gene>
<evidence type="ECO:0000256" key="2">
    <source>
        <dbReference type="ARBA" id="ARBA00018768"/>
    </source>
</evidence>
<keyword evidence="6 8" id="KW-0071">Autoinducer synthesis</keyword>
<evidence type="ECO:0000256" key="7">
    <source>
        <dbReference type="ARBA" id="ARBA00048576"/>
    </source>
</evidence>
<dbReference type="GO" id="GO:0007165">
    <property type="term" value="P:signal transduction"/>
    <property type="evidence" value="ECO:0007669"/>
    <property type="project" value="TreeGrafter"/>
</dbReference>
<dbReference type="PRINTS" id="PR01549">
    <property type="entry name" value="AUTOINDCRSYN"/>
</dbReference>
<dbReference type="PANTHER" id="PTHR39322">
    <property type="entry name" value="ACYL-HOMOSERINE-LACTONE SYNTHASE"/>
    <property type="match status" value="1"/>
</dbReference>
<keyword evidence="4 9" id="KW-0808">Transferase</keyword>
<keyword evidence="3 8" id="KW-0673">Quorum sensing</keyword>
<sequence>MISLTNYTCLEKTFKDRLDWQVTCVGDREFDHYDNENTHYLLGCYEGYIISSVRFISMNHPNMITGPFREFFDYQAPEDETLLESSRFFVDKARMKSLVDTKLPFCHLLFLGMINYTRAIDKNGILTVCSKSMYTLLKRSGWNVAIESIGLSEKKEPVYLLRLNIDNESQDRLIKYIRRYHYCEEAYLRKWPIYL</sequence>
<evidence type="ECO:0000256" key="5">
    <source>
        <dbReference type="ARBA" id="ARBA00022691"/>
    </source>
</evidence>
<dbReference type="EMBL" id="CP157947">
    <property type="protein sequence ID" value="XBS69277.1"/>
    <property type="molecule type" value="Genomic_DNA"/>
</dbReference>
<protein>
    <recommendedName>
        <fullName evidence="2 9">Acyl-homoserine-lactone synthase</fullName>
        <ecNumber evidence="1 9">2.3.1.184</ecNumber>
    </recommendedName>
    <alternativeName>
        <fullName evidence="9">Autoinducer synthesis protein</fullName>
    </alternativeName>
</protein>
<reference evidence="10" key="1">
    <citation type="submission" date="2024-06" db="EMBL/GenBank/DDBJ databases">
        <authorList>
            <person name="Coelho C."/>
            <person name="Bento M."/>
            <person name="Garcia E."/>
            <person name="Camelo A."/>
            <person name="Brandao I."/>
            <person name="Espirito Santo C."/>
            <person name="Trovao J."/>
            <person name="Verissimo A."/>
            <person name="Costa J."/>
            <person name="Tiago I."/>
        </authorList>
    </citation>
    <scope>NUCLEOTIDE SEQUENCE</scope>
    <source>
        <strain evidence="10">KWT182</strain>
    </source>
</reference>
<evidence type="ECO:0000256" key="8">
    <source>
        <dbReference type="PROSITE-ProRule" id="PRU00533"/>
    </source>
</evidence>
<proteinExistence type="inferred from homology"/>
<dbReference type="Gene3D" id="3.40.630.30">
    <property type="match status" value="1"/>
</dbReference>
<dbReference type="PANTHER" id="PTHR39322:SF1">
    <property type="entry name" value="ISOVALERYL-HOMOSERINE LACTONE SYNTHASE"/>
    <property type="match status" value="1"/>
</dbReference>